<feature type="signal peptide" evidence="1">
    <location>
        <begin position="1"/>
        <end position="26"/>
    </location>
</feature>
<evidence type="ECO:0000313" key="3">
    <source>
        <dbReference type="Proteomes" id="UP001185254"/>
    </source>
</evidence>
<name>A0ABU1L672_9BURK</name>
<keyword evidence="3" id="KW-1185">Reference proteome</keyword>
<sequence>MPQATRTSAIALLSCLALTIGTSAQADSSSDPACGARGQLLDHRVTLRLSAAELADLLTSSPSGQHLMRMAGAPACGVEVVYFRYRTIGGAGEPTLQAGH</sequence>
<evidence type="ECO:0000313" key="2">
    <source>
        <dbReference type="EMBL" id="MDR6378714.1"/>
    </source>
</evidence>
<feature type="chain" id="PRO_5046550032" evidence="1">
    <location>
        <begin position="27"/>
        <end position="100"/>
    </location>
</feature>
<reference evidence="2 3" key="1">
    <citation type="submission" date="2023-07" db="EMBL/GenBank/DDBJ databases">
        <title>Sorghum-associated microbial communities from plants grown in Nebraska, USA.</title>
        <authorList>
            <person name="Schachtman D."/>
        </authorList>
    </citation>
    <scope>NUCLEOTIDE SEQUENCE [LARGE SCALE GENOMIC DNA]</scope>
    <source>
        <strain evidence="2 3">DS1039</strain>
    </source>
</reference>
<organism evidence="2 3">
    <name type="scientific">Paraburkholderia caledonica</name>
    <dbReference type="NCBI Taxonomy" id="134536"/>
    <lineage>
        <taxon>Bacteria</taxon>
        <taxon>Pseudomonadati</taxon>
        <taxon>Pseudomonadota</taxon>
        <taxon>Betaproteobacteria</taxon>
        <taxon>Burkholderiales</taxon>
        <taxon>Burkholderiaceae</taxon>
        <taxon>Paraburkholderia</taxon>
    </lineage>
</organism>
<dbReference type="Proteomes" id="UP001185254">
    <property type="component" value="Unassembled WGS sequence"/>
</dbReference>
<keyword evidence="1" id="KW-0732">Signal</keyword>
<accession>A0ABU1L672</accession>
<evidence type="ECO:0000256" key="1">
    <source>
        <dbReference type="SAM" id="SignalP"/>
    </source>
</evidence>
<gene>
    <name evidence="2" type="ORF">J2776_005435</name>
</gene>
<comment type="caution">
    <text evidence="2">The sequence shown here is derived from an EMBL/GenBank/DDBJ whole genome shotgun (WGS) entry which is preliminary data.</text>
</comment>
<dbReference type="EMBL" id="JAVDQN010000005">
    <property type="protein sequence ID" value="MDR6378714.1"/>
    <property type="molecule type" value="Genomic_DNA"/>
</dbReference>
<protein>
    <submittedName>
        <fullName evidence="2">Uncharacterized protein</fullName>
    </submittedName>
</protein>
<proteinExistence type="predicted"/>